<accession>A0A6H5G108</accession>
<dbReference type="OrthoDB" id="6626266at2759"/>
<dbReference type="GO" id="GO:0071897">
    <property type="term" value="P:DNA biosynthetic process"/>
    <property type="evidence" value="ECO:0007669"/>
    <property type="project" value="UniProtKB-ARBA"/>
</dbReference>
<evidence type="ECO:0000313" key="2">
    <source>
        <dbReference type="Proteomes" id="UP000479000"/>
    </source>
</evidence>
<sequence length="192" mass="21387">MNVGPKLQQNICDVLIRFRLHNVCLVADVKQMYRCIGVASADQDHQRIFWRFSPADSLSEFRLTTVTYGNAAAPFLALRTMKQLVYDEGSQFPMAAKALLNNTFVDDTCISVPTVHDALKLQAERSAQPALPEPQPELHHATVPLYSEPEETILTLTWPPTTLDSHWSEAYCLPVSCLSPGIQGNIVAEHGR</sequence>
<reference evidence="1 2" key="1">
    <citation type="submission" date="2020-02" db="EMBL/GenBank/DDBJ databases">
        <authorList>
            <person name="Ferguson B K."/>
        </authorList>
    </citation>
    <scope>NUCLEOTIDE SEQUENCE [LARGE SCALE GENOMIC DNA]</scope>
</reference>
<organism evidence="1 2">
    <name type="scientific">Nesidiocoris tenuis</name>
    <dbReference type="NCBI Taxonomy" id="355587"/>
    <lineage>
        <taxon>Eukaryota</taxon>
        <taxon>Metazoa</taxon>
        <taxon>Ecdysozoa</taxon>
        <taxon>Arthropoda</taxon>
        <taxon>Hexapoda</taxon>
        <taxon>Insecta</taxon>
        <taxon>Pterygota</taxon>
        <taxon>Neoptera</taxon>
        <taxon>Paraneoptera</taxon>
        <taxon>Hemiptera</taxon>
        <taxon>Heteroptera</taxon>
        <taxon>Panheteroptera</taxon>
        <taxon>Cimicomorpha</taxon>
        <taxon>Miridae</taxon>
        <taxon>Dicyphina</taxon>
        <taxon>Nesidiocoris</taxon>
    </lineage>
</organism>
<dbReference type="Proteomes" id="UP000479000">
    <property type="component" value="Unassembled WGS sequence"/>
</dbReference>
<gene>
    <name evidence="1" type="ORF">NTEN_LOCUS2721</name>
</gene>
<dbReference type="PANTHER" id="PTHR47331:SF2">
    <property type="match status" value="1"/>
</dbReference>
<name>A0A6H5G108_9HEMI</name>
<proteinExistence type="predicted"/>
<evidence type="ECO:0008006" key="3">
    <source>
        <dbReference type="Google" id="ProtNLM"/>
    </source>
</evidence>
<dbReference type="InterPro" id="IPR043502">
    <property type="entry name" value="DNA/RNA_pol_sf"/>
</dbReference>
<keyword evidence="2" id="KW-1185">Reference proteome</keyword>
<dbReference type="SUPFAM" id="SSF56672">
    <property type="entry name" value="DNA/RNA polymerases"/>
    <property type="match status" value="1"/>
</dbReference>
<dbReference type="EMBL" id="CADCXU010004381">
    <property type="protein sequence ID" value="CAA9996101.1"/>
    <property type="molecule type" value="Genomic_DNA"/>
</dbReference>
<dbReference type="PANTHER" id="PTHR47331">
    <property type="entry name" value="PHD-TYPE DOMAIN-CONTAINING PROTEIN"/>
    <property type="match status" value="1"/>
</dbReference>
<protein>
    <recommendedName>
        <fullName evidence="3">Reverse transcriptase domain-containing protein</fullName>
    </recommendedName>
</protein>
<dbReference type="AlphaFoldDB" id="A0A6H5G108"/>
<evidence type="ECO:0000313" key="1">
    <source>
        <dbReference type="EMBL" id="CAA9996101.1"/>
    </source>
</evidence>